<dbReference type="InterPro" id="IPR011608">
    <property type="entry name" value="PRD"/>
</dbReference>
<reference evidence="3 4" key="1">
    <citation type="submission" date="2014-09" db="EMBL/GenBank/DDBJ databases">
        <title>Genome sequencing and annotation of Bacillus Okhensis strain Kh10-101T.</title>
        <authorList>
            <person name="Prakash J.S."/>
        </authorList>
    </citation>
    <scope>NUCLEOTIDE SEQUENCE [LARGE SCALE GENOMIC DNA]</scope>
    <source>
        <strain evidence="4">Kh10-101T</strain>
    </source>
</reference>
<dbReference type="PROSITE" id="PS51372">
    <property type="entry name" value="PRD_2"/>
    <property type="match status" value="2"/>
</dbReference>
<keyword evidence="1" id="KW-0677">Repeat</keyword>
<accession>A0A0B0IDS9</accession>
<dbReference type="SUPFAM" id="SSF63520">
    <property type="entry name" value="PTS-regulatory domain, PRD"/>
    <property type="match status" value="2"/>
</dbReference>
<sequence>MKIKKVFNNNVVIANNEENQEVVVMGRGLAFQKKAGEPVDTSKIEKTFVLEKKGVSDKLAKLLNDTSERYLNISSKILDYAKSRLPYKLDDHLYVALTDHISFAISRHEQGIQLKNPLLWEIRKHYKLEFQVALKALSIIQEETGILFGEDEAGSIALHLVNSQLSGENMAEAIQVTEMVNNILNIVKYHFGMELDESSINYERFLTHLRFFAMRYVRKERVIASEDHFLYEQLKQKYPDAFSCSEKIKVYLEKSYKWEISTDEVIYLTLHIHRVTQRYQQS</sequence>
<dbReference type="GO" id="GO:0003723">
    <property type="term" value="F:RNA binding"/>
    <property type="evidence" value="ECO:0007669"/>
    <property type="project" value="InterPro"/>
</dbReference>
<dbReference type="eggNOG" id="COG3711">
    <property type="taxonomic scope" value="Bacteria"/>
</dbReference>
<name>A0A0B0IDS9_9BACI</name>
<dbReference type="AlphaFoldDB" id="A0A0B0IDS9"/>
<dbReference type="PANTHER" id="PTHR30185:SF15">
    <property type="entry name" value="CRYPTIC BETA-GLUCOSIDE BGL OPERON ANTITERMINATOR"/>
    <property type="match status" value="1"/>
</dbReference>
<dbReference type="Pfam" id="PF00874">
    <property type="entry name" value="PRD"/>
    <property type="match status" value="2"/>
</dbReference>
<gene>
    <name evidence="3" type="ORF">LQ50_15360</name>
</gene>
<dbReference type="InterPro" id="IPR036634">
    <property type="entry name" value="PRD_sf"/>
</dbReference>
<evidence type="ECO:0000313" key="3">
    <source>
        <dbReference type="EMBL" id="KHF39435.1"/>
    </source>
</evidence>
<dbReference type="InterPro" id="IPR050661">
    <property type="entry name" value="BglG_antiterminators"/>
</dbReference>
<evidence type="ECO:0000313" key="4">
    <source>
        <dbReference type="Proteomes" id="UP000030832"/>
    </source>
</evidence>
<comment type="caution">
    <text evidence="3">The sequence shown here is derived from an EMBL/GenBank/DDBJ whole genome shotgun (WGS) entry which is preliminary data.</text>
</comment>
<evidence type="ECO:0000259" key="2">
    <source>
        <dbReference type="PROSITE" id="PS51372"/>
    </source>
</evidence>
<dbReference type="InterPro" id="IPR036650">
    <property type="entry name" value="CAT_RNA-bd_dom_sf"/>
</dbReference>
<dbReference type="EMBL" id="JRJU01000019">
    <property type="protein sequence ID" value="KHF39435.1"/>
    <property type="molecule type" value="Genomic_DNA"/>
</dbReference>
<proteinExistence type="predicted"/>
<dbReference type="InterPro" id="IPR004341">
    <property type="entry name" value="CAT_RNA-bd_dom"/>
</dbReference>
<feature type="domain" description="PRD" evidence="2">
    <location>
        <begin position="65"/>
        <end position="170"/>
    </location>
</feature>
<dbReference type="RefSeq" id="WP_034630570.1">
    <property type="nucleotide sequence ID" value="NZ_JRJU01000019.1"/>
</dbReference>
<dbReference type="SMART" id="SM01061">
    <property type="entry name" value="CAT_RBD"/>
    <property type="match status" value="1"/>
</dbReference>
<dbReference type="OrthoDB" id="9813552at2"/>
<dbReference type="Proteomes" id="UP000030832">
    <property type="component" value="Unassembled WGS sequence"/>
</dbReference>
<organism evidence="3 4">
    <name type="scientific">Halalkalibacter okhensis</name>
    <dbReference type="NCBI Taxonomy" id="333138"/>
    <lineage>
        <taxon>Bacteria</taxon>
        <taxon>Bacillati</taxon>
        <taxon>Bacillota</taxon>
        <taxon>Bacilli</taxon>
        <taxon>Bacillales</taxon>
        <taxon>Bacillaceae</taxon>
        <taxon>Halalkalibacter</taxon>
    </lineage>
</organism>
<evidence type="ECO:0000256" key="1">
    <source>
        <dbReference type="ARBA" id="ARBA00022737"/>
    </source>
</evidence>
<protein>
    <submittedName>
        <fullName evidence="3">Transcription antiterminator BglG</fullName>
    </submittedName>
</protein>
<dbReference type="SUPFAM" id="SSF50151">
    <property type="entry name" value="SacY-like RNA-binding domain"/>
    <property type="match status" value="1"/>
</dbReference>
<dbReference type="NCBIfam" id="NF046042">
    <property type="entry name" value="LicT"/>
    <property type="match status" value="1"/>
</dbReference>
<dbReference type="GO" id="GO:0006355">
    <property type="term" value="P:regulation of DNA-templated transcription"/>
    <property type="evidence" value="ECO:0007669"/>
    <property type="project" value="InterPro"/>
</dbReference>
<dbReference type="Gene3D" id="1.10.1790.10">
    <property type="entry name" value="PRD domain"/>
    <property type="match status" value="2"/>
</dbReference>
<feature type="domain" description="PRD" evidence="2">
    <location>
        <begin position="171"/>
        <end position="282"/>
    </location>
</feature>
<dbReference type="STRING" id="333138.LQ50_15360"/>
<dbReference type="Pfam" id="PF03123">
    <property type="entry name" value="CAT_RBD"/>
    <property type="match status" value="1"/>
</dbReference>
<dbReference type="PANTHER" id="PTHR30185">
    <property type="entry name" value="CRYPTIC BETA-GLUCOSIDE BGL OPERON ANTITERMINATOR"/>
    <property type="match status" value="1"/>
</dbReference>
<dbReference type="Gene3D" id="2.30.24.10">
    <property type="entry name" value="CAT RNA-binding domain"/>
    <property type="match status" value="1"/>
</dbReference>
<keyword evidence="4" id="KW-1185">Reference proteome</keyword>